<dbReference type="GO" id="GO:0008270">
    <property type="term" value="F:zinc ion binding"/>
    <property type="evidence" value="ECO:0007669"/>
    <property type="project" value="InterPro"/>
</dbReference>
<evidence type="ECO:0000259" key="6">
    <source>
        <dbReference type="PROSITE" id="PS51747"/>
    </source>
</evidence>
<dbReference type="PIRSF" id="PIRSF006019">
    <property type="entry name" value="dCMP_deaminase"/>
    <property type="match status" value="1"/>
</dbReference>
<dbReference type="EMBL" id="VSSQ01096255">
    <property type="protein sequence ID" value="MPN40067.1"/>
    <property type="molecule type" value="Genomic_DNA"/>
</dbReference>
<dbReference type="Pfam" id="PF00383">
    <property type="entry name" value="dCMP_cyt_deam_1"/>
    <property type="match status" value="1"/>
</dbReference>
<dbReference type="CDD" id="cd01286">
    <property type="entry name" value="deoxycytidylate_deaminase"/>
    <property type="match status" value="1"/>
</dbReference>
<evidence type="ECO:0000256" key="5">
    <source>
        <dbReference type="ARBA" id="ARBA00022833"/>
    </source>
</evidence>
<dbReference type="Gene3D" id="3.40.140.10">
    <property type="entry name" value="Cytidine Deaminase, domain 2"/>
    <property type="match status" value="1"/>
</dbReference>
<sequence>METRPGWDDYFMEIAAMVATRSTCLRRQVGCVIVKDRRILSTGYNGAPSGVSHCSETGCRREKEGIPSGQRHEMCRGVHAEQNAIIQGARYGIILQGATAYLTTQPCSICTKMLINAGIEEIIFDGDYPDEMSRLLLKEAGVFCHKYKKAQNTPGKGV</sequence>
<dbReference type="EC" id="3.5.4.33" evidence="7"/>
<dbReference type="InterPro" id="IPR015517">
    <property type="entry name" value="dCMP_deaminase-rel"/>
</dbReference>
<evidence type="ECO:0000256" key="3">
    <source>
        <dbReference type="ARBA" id="ARBA00022723"/>
    </source>
</evidence>
<evidence type="ECO:0000256" key="2">
    <source>
        <dbReference type="ARBA" id="ARBA00006576"/>
    </source>
</evidence>
<dbReference type="InterPro" id="IPR016193">
    <property type="entry name" value="Cytidine_deaminase-like"/>
</dbReference>
<evidence type="ECO:0000256" key="4">
    <source>
        <dbReference type="ARBA" id="ARBA00022801"/>
    </source>
</evidence>
<dbReference type="GO" id="GO:0005737">
    <property type="term" value="C:cytoplasm"/>
    <property type="evidence" value="ECO:0007669"/>
    <property type="project" value="TreeGrafter"/>
</dbReference>
<name>A0A645HM97_9ZZZZ</name>
<organism evidence="7">
    <name type="scientific">bioreactor metagenome</name>
    <dbReference type="NCBI Taxonomy" id="1076179"/>
    <lineage>
        <taxon>unclassified sequences</taxon>
        <taxon>metagenomes</taxon>
        <taxon>ecological metagenomes</taxon>
    </lineage>
</organism>
<proteinExistence type="inferred from homology"/>
<dbReference type="GO" id="GO:0004132">
    <property type="term" value="F:dCMP deaminase activity"/>
    <property type="evidence" value="ECO:0007669"/>
    <property type="project" value="InterPro"/>
</dbReference>
<comment type="caution">
    <text evidence="7">The sequence shown here is derived from an EMBL/GenBank/DDBJ whole genome shotgun (WGS) entry which is preliminary data.</text>
</comment>
<evidence type="ECO:0000256" key="1">
    <source>
        <dbReference type="ARBA" id="ARBA00001947"/>
    </source>
</evidence>
<dbReference type="PROSITE" id="PS00903">
    <property type="entry name" value="CYT_DCMP_DEAMINASES_1"/>
    <property type="match status" value="1"/>
</dbReference>
<dbReference type="InterPro" id="IPR016473">
    <property type="entry name" value="dCMP_deaminase"/>
</dbReference>
<reference evidence="7" key="1">
    <citation type="submission" date="2019-08" db="EMBL/GenBank/DDBJ databases">
        <authorList>
            <person name="Kucharzyk K."/>
            <person name="Murdoch R.W."/>
            <person name="Higgins S."/>
            <person name="Loffler F."/>
        </authorList>
    </citation>
    <scope>NUCLEOTIDE SEQUENCE</scope>
</reference>
<protein>
    <submittedName>
        <fullName evidence="7">tRNA-specific adenosine deaminase</fullName>
        <ecNumber evidence="7">3.5.4.33</ecNumber>
    </submittedName>
</protein>
<accession>A0A645HM97</accession>
<dbReference type="SUPFAM" id="SSF53927">
    <property type="entry name" value="Cytidine deaminase-like"/>
    <property type="match status" value="1"/>
</dbReference>
<gene>
    <name evidence="7" type="primary">tadA_82</name>
    <name evidence="7" type="ORF">SDC9_187602</name>
</gene>
<comment type="cofactor">
    <cofactor evidence="1">
        <name>Zn(2+)</name>
        <dbReference type="ChEBI" id="CHEBI:29105"/>
    </cofactor>
</comment>
<dbReference type="InterPro" id="IPR016192">
    <property type="entry name" value="APOBEC/CMP_deaminase_Zn-bd"/>
</dbReference>
<dbReference type="PROSITE" id="PS51747">
    <property type="entry name" value="CYT_DCMP_DEAMINASES_2"/>
    <property type="match status" value="1"/>
</dbReference>
<keyword evidence="3" id="KW-0479">Metal-binding</keyword>
<keyword evidence="5" id="KW-0862">Zinc</keyword>
<feature type="domain" description="CMP/dCMP-type deaminase" evidence="6">
    <location>
        <begin position="6"/>
        <end position="143"/>
    </location>
</feature>
<dbReference type="PANTHER" id="PTHR11086">
    <property type="entry name" value="DEOXYCYTIDYLATE DEAMINASE-RELATED"/>
    <property type="match status" value="1"/>
</dbReference>
<dbReference type="GO" id="GO:0006220">
    <property type="term" value="P:pyrimidine nucleotide metabolic process"/>
    <property type="evidence" value="ECO:0007669"/>
    <property type="project" value="InterPro"/>
</dbReference>
<dbReference type="GO" id="GO:0052717">
    <property type="term" value="F:tRNA-specific adenosine-34 deaminase activity"/>
    <property type="evidence" value="ECO:0007669"/>
    <property type="project" value="UniProtKB-EC"/>
</dbReference>
<evidence type="ECO:0000313" key="7">
    <source>
        <dbReference type="EMBL" id="MPN40067.1"/>
    </source>
</evidence>
<dbReference type="InterPro" id="IPR035105">
    <property type="entry name" value="Deoxycytidylate_deaminase_dom"/>
</dbReference>
<dbReference type="InterPro" id="IPR002125">
    <property type="entry name" value="CMP_dCMP_dom"/>
</dbReference>
<comment type="similarity">
    <text evidence="2">Belongs to the cytidine and deoxycytidylate deaminase family.</text>
</comment>
<keyword evidence="4 7" id="KW-0378">Hydrolase</keyword>
<dbReference type="PANTHER" id="PTHR11086:SF18">
    <property type="entry name" value="DEOXYCYTIDYLATE DEAMINASE"/>
    <property type="match status" value="1"/>
</dbReference>
<dbReference type="AlphaFoldDB" id="A0A645HM97"/>